<evidence type="ECO:0000313" key="2">
    <source>
        <dbReference type="EMBL" id="MBB2148796.1"/>
    </source>
</evidence>
<dbReference type="Pfam" id="PF04448">
    <property type="entry name" value="DUF551"/>
    <property type="match status" value="1"/>
</dbReference>
<accession>A0ABR6EUC0</accession>
<reference evidence="2 3" key="1">
    <citation type="submission" date="2019-11" db="EMBL/GenBank/DDBJ databases">
        <title>Description of Pedobacter sp. LMG 31462T.</title>
        <authorList>
            <person name="Carlier A."/>
            <person name="Qi S."/>
            <person name="Vandamme P."/>
        </authorList>
    </citation>
    <scope>NUCLEOTIDE SEQUENCE [LARGE SCALE GENOMIC DNA]</scope>
    <source>
        <strain evidence="2 3">LMG 31462</strain>
    </source>
</reference>
<dbReference type="InterPro" id="IPR007539">
    <property type="entry name" value="DUF551"/>
</dbReference>
<protein>
    <submittedName>
        <fullName evidence="2">DUF551 domain-containing protein</fullName>
    </submittedName>
</protein>
<dbReference type="RefSeq" id="WP_182955125.1">
    <property type="nucleotide sequence ID" value="NZ_WNXC01000001.1"/>
</dbReference>
<dbReference type="EMBL" id="WNXC01000001">
    <property type="protein sequence ID" value="MBB2148796.1"/>
    <property type="molecule type" value="Genomic_DNA"/>
</dbReference>
<feature type="domain" description="DUF551" evidence="1">
    <location>
        <begin position="40"/>
        <end position="107"/>
    </location>
</feature>
<gene>
    <name evidence="2" type="ORF">GM920_07715</name>
</gene>
<name>A0ABR6EUC0_9SPHI</name>
<sequence>MKEITEVQINRAAELDNDDEIQQNCFYSGAKWMQKEMQQEWIPVSERLPVHPTFEEVHVLTYGYDDNYVSYFFEGEFYDKQQNDQNGNPIVVTQFITHWMPLPDSPKI</sequence>
<dbReference type="Proteomes" id="UP000636110">
    <property type="component" value="Unassembled WGS sequence"/>
</dbReference>
<keyword evidence="3" id="KW-1185">Reference proteome</keyword>
<proteinExistence type="predicted"/>
<comment type="caution">
    <text evidence="2">The sequence shown here is derived from an EMBL/GenBank/DDBJ whole genome shotgun (WGS) entry which is preliminary data.</text>
</comment>
<organism evidence="2 3">
    <name type="scientific">Pedobacter gandavensis</name>
    <dbReference type="NCBI Taxonomy" id="2679963"/>
    <lineage>
        <taxon>Bacteria</taxon>
        <taxon>Pseudomonadati</taxon>
        <taxon>Bacteroidota</taxon>
        <taxon>Sphingobacteriia</taxon>
        <taxon>Sphingobacteriales</taxon>
        <taxon>Sphingobacteriaceae</taxon>
        <taxon>Pedobacter</taxon>
    </lineage>
</organism>
<evidence type="ECO:0000259" key="1">
    <source>
        <dbReference type="Pfam" id="PF04448"/>
    </source>
</evidence>
<evidence type="ECO:0000313" key="3">
    <source>
        <dbReference type="Proteomes" id="UP000636110"/>
    </source>
</evidence>